<comment type="caution">
    <text evidence="1">The sequence shown here is derived from an EMBL/GenBank/DDBJ whole genome shotgun (WGS) entry which is preliminary data.</text>
</comment>
<reference evidence="1" key="1">
    <citation type="submission" date="2021-06" db="EMBL/GenBank/DDBJ databases">
        <authorList>
            <person name="Kallberg Y."/>
            <person name="Tangrot J."/>
            <person name="Rosling A."/>
        </authorList>
    </citation>
    <scope>NUCLEOTIDE SEQUENCE</scope>
    <source>
        <strain evidence="1">MA461A</strain>
    </source>
</reference>
<dbReference type="Proteomes" id="UP000789920">
    <property type="component" value="Unassembled WGS sequence"/>
</dbReference>
<keyword evidence="2" id="KW-1185">Reference proteome</keyword>
<evidence type="ECO:0000313" key="2">
    <source>
        <dbReference type="Proteomes" id="UP000789920"/>
    </source>
</evidence>
<protein>
    <submittedName>
        <fullName evidence="1">16468_t:CDS:1</fullName>
    </submittedName>
</protein>
<gene>
    <name evidence="1" type="ORF">RPERSI_LOCUS10987</name>
</gene>
<dbReference type="EMBL" id="CAJVQC010022244">
    <property type="protein sequence ID" value="CAG8717137.1"/>
    <property type="molecule type" value="Genomic_DNA"/>
</dbReference>
<name>A0ACA9PQQ9_9GLOM</name>
<accession>A0ACA9PQQ9</accession>
<evidence type="ECO:0000313" key="1">
    <source>
        <dbReference type="EMBL" id="CAG8717137.1"/>
    </source>
</evidence>
<organism evidence="1 2">
    <name type="scientific">Racocetra persica</name>
    <dbReference type="NCBI Taxonomy" id="160502"/>
    <lineage>
        <taxon>Eukaryota</taxon>
        <taxon>Fungi</taxon>
        <taxon>Fungi incertae sedis</taxon>
        <taxon>Mucoromycota</taxon>
        <taxon>Glomeromycotina</taxon>
        <taxon>Glomeromycetes</taxon>
        <taxon>Diversisporales</taxon>
        <taxon>Gigasporaceae</taxon>
        <taxon>Racocetra</taxon>
    </lineage>
</organism>
<feature type="non-terminal residue" evidence="1">
    <location>
        <position position="1"/>
    </location>
</feature>
<proteinExistence type="predicted"/>
<sequence>ALDSLEEQPYFLKIYTKIFDYITNPYFSIIPFLSSLPLKRNIEHSLLTKEFDKFLFKLIDQRRFDLSKAKNNKENTDLLAGLLEAAKHEKYDYTTKELRDEDIQKKAREEAINVLESASQIPTSENLKDLKYITAVIMESLRLYPPAVQLLFRIPTKPLNVSRNITIPKGIRTTASIWQVHRNPDLWKDADNIGQNLTMMEQKVIIAMLLLNFEVSLSPNIQNSDKLLLESSFLMRPKNVELVFSKLK</sequence>